<dbReference type="GO" id="GO:0003887">
    <property type="term" value="F:DNA-directed DNA polymerase activity"/>
    <property type="evidence" value="ECO:0007669"/>
    <property type="project" value="UniProtKB-UniRule"/>
</dbReference>
<dbReference type="Pfam" id="PF01367">
    <property type="entry name" value="5_3_exonuc"/>
    <property type="match status" value="1"/>
</dbReference>
<evidence type="ECO:0000256" key="14">
    <source>
        <dbReference type="RuleBase" id="RU004460"/>
    </source>
</evidence>
<dbReference type="FunFam" id="3.40.50.1010:FF:000001">
    <property type="entry name" value="DNA polymerase I"/>
    <property type="match status" value="1"/>
</dbReference>
<accession>A0A1F6LKH9</accession>
<dbReference type="Gene3D" id="1.10.150.20">
    <property type="entry name" value="5' to 3' exonuclease, C-terminal subdomain"/>
    <property type="match status" value="2"/>
</dbReference>
<protein>
    <recommendedName>
        <fullName evidence="13 14">DNA polymerase I</fullName>
        <ecNumber evidence="13 14">2.7.7.7</ecNumber>
    </recommendedName>
</protein>
<dbReference type="EMBL" id="MFPS01000006">
    <property type="protein sequence ID" value="OGH59866.1"/>
    <property type="molecule type" value="Genomic_DNA"/>
</dbReference>
<evidence type="ECO:0000313" key="17">
    <source>
        <dbReference type="EMBL" id="OGH59866.1"/>
    </source>
</evidence>
<dbReference type="InterPro" id="IPR008918">
    <property type="entry name" value="HhH2"/>
</dbReference>
<keyword evidence="11 14" id="KW-0234">DNA repair</keyword>
<evidence type="ECO:0000313" key="18">
    <source>
        <dbReference type="Proteomes" id="UP000177067"/>
    </source>
</evidence>
<proteinExistence type="inferred from homology"/>
<dbReference type="InterPro" id="IPR002298">
    <property type="entry name" value="DNA_polymerase_A"/>
</dbReference>
<evidence type="ECO:0000256" key="1">
    <source>
        <dbReference type="ARBA" id="ARBA00007705"/>
    </source>
</evidence>
<dbReference type="Gene3D" id="3.30.70.370">
    <property type="match status" value="1"/>
</dbReference>
<dbReference type="InterPro" id="IPR020045">
    <property type="entry name" value="DNA_polI_H3TH"/>
</dbReference>
<name>A0A1F6LKH9_9BACT</name>
<dbReference type="InterPro" id="IPR036279">
    <property type="entry name" value="5-3_exonuclease_C_sf"/>
</dbReference>
<evidence type="ECO:0000256" key="2">
    <source>
        <dbReference type="ARBA" id="ARBA00022679"/>
    </source>
</evidence>
<dbReference type="Pfam" id="PF22619">
    <property type="entry name" value="DNA_polI_exo1"/>
    <property type="match status" value="1"/>
</dbReference>
<keyword evidence="4 14" id="KW-0235">DNA replication</keyword>
<feature type="domain" description="DNA-directed DNA polymerase family A palm" evidence="16">
    <location>
        <begin position="651"/>
        <end position="859"/>
    </location>
</feature>
<dbReference type="Pfam" id="PF02739">
    <property type="entry name" value="5_3_exonuc_N"/>
    <property type="match status" value="1"/>
</dbReference>
<dbReference type="SUPFAM" id="SSF56672">
    <property type="entry name" value="DNA/RNA polymerases"/>
    <property type="match status" value="1"/>
</dbReference>
<dbReference type="InterPro" id="IPR018320">
    <property type="entry name" value="DNA_polymerase_1"/>
</dbReference>
<dbReference type="SMART" id="SM00279">
    <property type="entry name" value="HhH2"/>
    <property type="match status" value="1"/>
</dbReference>
<dbReference type="InterPro" id="IPR036397">
    <property type="entry name" value="RNaseH_sf"/>
</dbReference>
<dbReference type="InterPro" id="IPR001098">
    <property type="entry name" value="DNA-dir_DNA_pol_A_palm_dom"/>
</dbReference>
<dbReference type="Proteomes" id="UP000177067">
    <property type="component" value="Unassembled WGS sequence"/>
</dbReference>
<evidence type="ECO:0000256" key="3">
    <source>
        <dbReference type="ARBA" id="ARBA00022695"/>
    </source>
</evidence>
<evidence type="ECO:0000256" key="11">
    <source>
        <dbReference type="ARBA" id="ARBA00023204"/>
    </source>
</evidence>
<evidence type="ECO:0000256" key="7">
    <source>
        <dbReference type="ARBA" id="ARBA00022801"/>
    </source>
</evidence>
<dbReference type="CDD" id="cd08637">
    <property type="entry name" value="DNA_pol_A_pol_I_C"/>
    <property type="match status" value="1"/>
</dbReference>
<evidence type="ECO:0000256" key="10">
    <source>
        <dbReference type="ARBA" id="ARBA00023125"/>
    </source>
</evidence>
<comment type="function">
    <text evidence="14">In addition to polymerase activity, this DNA polymerase exhibits 5'-3' exonuclease activity.</text>
</comment>
<dbReference type="GO" id="GO:0006261">
    <property type="term" value="P:DNA-templated DNA replication"/>
    <property type="evidence" value="ECO:0007669"/>
    <property type="project" value="UniProtKB-UniRule"/>
</dbReference>
<keyword evidence="2 14" id="KW-0808">Transferase</keyword>
<keyword evidence="3 14" id="KW-0548">Nucleotidyltransferase</keyword>
<dbReference type="InterPro" id="IPR054690">
    <property type="entry name" value="DNA_polI_exonuclease"/>
</dbReference>
<dbReference type="FunFam" id="1.10.150.20:FF:000003">
    <property type="entry name" value="DNA polymerase I"/>
    <property type="match status" value="1"/>
</dbReference>
<feature type="domain" description="5'-3' exonuclease" evidence="15">
    <location>
        <begin position="5"/>
        <end position="272"/>
    </location>
</feature>
<evidence type="ECO:0000256" key="9">
    <source>
        <dbReference type="ARBA" id="ARBA00022932"/>
    </source>
</evidence>
<evidence type="ECO:0000256" key="12">
    <source>
        <dbReference type="ARBA" id="ARBA00049244"/>
    </source>
</evidence>
<evidence type="ECO:0000256" key="8">
    <source>
        <dbReference type="ARBA" id="ARBA00022839"/>
    </source>
</evidence>
<dbReference type="PANTHER" id="PTHR10133">
    <property type="entry name" value="DNA POLYMERASE I"/>
    <property type="match status" value="1"/>
</dbReference>
<keyword evidence="6 14" id="KW-0227">DNA damage</keyword>
<dbReference type="SUPFAM" id="SSF88723">
    <property type="entry name" value="PIN domain-like"/>
    <property type="match status" value="1"/>
</dbReference>
<keyword evidence="10 14" id="KW-0238">DNA-binding</keyword>
<dbReference type="Gene3D" id="3.30.420.10">
    <property type="entry name" value="Ribonuclease H-like superfamily/Ribonuclease H"/>
    <property type="match status" value="1"/>
</dbReference>
<evidence type="ECO:0000256" key="6">
    <source>
        <dbReference type="ARBA" id="ARBA00022763"/>
    </source>
</evidence>
<dbReference type="SUPFAM" id="SSF47807">
    <property type="entry name" value="5' to 3' exonuclease, C-terminal subdomain"/>
    <property type="match status" value="1"/>
</dbReference>
<dbReference type="NCBIfam" id="NF004397">
    <property type="entry name" value="PRK05755.1"/>
    <property type="match status" value="1"/>
</dbReference>
<dbReference type="SMART" id="SM00482">
    <property type="entry name" value="POLAc"/>
    <property type="match status" value="1"/>
</dbReference>
<dbReference type="SMART" id="SM00475">
    <property type="entry name" value="53EXOc"/>
    <property type="match status" value="1"/>
</dbReference>
<evidence type="ECO:0000256" key="13">
    <source>
        <dbReference type="NCBIfam" id="TIGR00593"/>
    </source>
</evidence>
<dbReference type="CDD" id="cd09859">
    <property type="entry name" value="PIN_53EXO"/>
    <property type="match status" value="1"/>
</dbReference>
<dbReference type="InterPro" id="IPR019760">
    <property type="entry name" value="DNA-dir_DNA_pol_A_CS"/>
</dbReference>
<evidence type="ECO:0000259" key="16">
    <source>
        <dbReference type="SMART" id="SM00482"/>
    </source>
</evidence>
<dbReference type="Gene3D" id="1.20.1060.10">
    <property type="entry name" value="Taq DNA Polymerase, Chain T, domain 4"/>
    <property type="match status" value="1"/>
</dbReference>
<dbReference type="CDD" id="cd06140">
    <property type="entry name" value="DNA_polA_I_Bacillus_like_exo"/>
    <property type="match status" value="1"/>
</dbReference>
<dbReference type="Pfam" id="PF00476">
    <property type="entry name" value="DNA_pol_A"/>
    <property type="match status" value="1"/>
</dbReference>
<dbReference type="FunFam" id="1.20.1060.10:FF:000001">
    <property type="entry name" value="DNA polymerase I"/>
    <property type="match status" value="1"/>
</dbReference>
<comment type="similarity">
    <text evidence="1 14">Belongs to the DNA polymerase type-A family.</text>
</comment>
<evidence type="ECO:0000256" key="5">
    <source>
        <dbReference type="ARBA" id="ARBA00022722"/>
    </source>
</evidence>
<dbReference type="EC" id="2.7.7.7" evidence="13 14"/>
<keyword evidence="8 14" id="KW-0269">Exonuclease</keyword>
<dbReference type="Gene3D" id="3.40.50.1010">
    <property type="entry name" value="5'-nuclease"/>
    <property type="match status" value="1"/>
</dbReference>
<dbReference type="PRINTS" id="PR00868">
    <property type="entry name" value="DNAPOLI"/>
</dbReference>
<dbReference type="InterPro" id="IPR029060">
    <property type="entry name" value="PIN-like_dom_sf"/>
</dbReference>
<dbReference type="GO" id="GO:0008409">
    <property type="term" value="F:5'-3' exonuclease activity"/>
    <property type="evidence" value="ECO:0007669"/>
    <property type="project" value="UniProtKB-UniRule"/>
</dbReference>
<dbReference type="InterPro" id="IPR043502">
    <property type="entry name" value="DNA/RNA_pol_sf"/>
</dbReference>
<dbReference type="PROSITE" id="PS00447">
    <property type="entry name" value="DNA_POLYMERASE_A"/>
    <property type="match status" value="1"/>
</dbReference>
<evidence type="ECO:0000259" key="15">
    <source>
        <dbReference type="SMART" id="SM00475"/>
    </source>
</evidence>
<dbReference type="GO" id="GO:0003677">
    <property type="term" value="F:DNA binding"/>
    <property type="evidence" value="ECO:0007669"/>
    <property type="project" value="UniProtKB-UniRule"/>
</dbReference>
<gene>
    <name evidence="14" type="primary">polA</name>
    <name evidence="17" type="ORF">A2725_02525</name>
</gene>
<keyword evidence="5" id="KW-0540">Nuclease</keyword>
<sequence length="895" mass="102000">MDKKKRFIIIDGNAIIHRAYYALPPMTAKDGTMVNAVYGFTSMLLKVINDLKPDYLTVSFDVAGGTFRDKIFDNYKGTREKADQDLYDQIPICHQVVEAMDIPIYLKKGYEADDVIGTVVKKLEKKDLEIIIVTGDMDILQLVNSQVKVFQLRKGITDTVLFDEKGVIEKYGFGPDKIIDYKSLRGDASDNIPGIKGIGEKTAKLLIEKIGGIKEIYEDLEKKNSILEKEFKSGVIEKIKIGKKDALMSQELATIHTDVQDLDFKLEDCAVNPFDEIKIKDLFFKLEFFSLLKRVPGLSKSTVKIEKNTKNKVSKKIKLIDKNNFDEFLKNIEKTEKFVCTESLSGQNVMTDEFMGLVFLCDGETYYIDWKKINEKNKKELTKVFSDKNKIFVGYDLKQVIKLLKLNNIEVENKLFDIMIASYLINSSVRSHGLRGLVIRELNIELPEVNTQVSLFGLDPQELADQLGYIDLLEQKFKVDLVKHEDLGLFEKVEMKLIKVLAEMEINGMAVDRDLLEKLSKEAGERLKKLVSNIHKEAGEEFNVASSVQLREILFEKMNLSAEGIKKGKTGYSTAASELEKLRGTHPIIEMIEEFREVEKLRNTYIDVLPNLINKKTNRIHTTFNQAITTTGRLSSSDPNLQNIPIRTELGREIRKAFVAEKGNILIAADYSQIELRIVASLAKDKRLIEIFTNGEDVHKATAAIINNVKLDEVTREMRYAAKEVNFGVLYGMGAYGLSWRAGIPQWQAKEFIDEYFKNFSGVKKYIDQTLKFAKEEGYVETLFGRRRYIPELTSENFQLRNAGERMAVNMPIQGTAADIMKMAMIEVSEQIKKHKKNKDIKLILQVHDEVVLEVKKGIESEIANLVKKAMESVVELNVPIEVKTSINKNWGEMK</sequence>
<dbReference type="InterPro" id="IPR012337">
    <property type="entry name" value="RNaseH-like_sf"/>
</dbReference>
<keyword evidence="7 14" id="KW-0378">Hydrolase</keyword>
<dbReference type="SUPFAM" id="SSF53098">
    <property type="entry name" value="Ribonuclease H-like"/>
    <property type="match status" value="1"/>
</dbReference>
<evidence type="ECO:0000256" key="4">
    <source>
        <dbReference type="ARBA" id="ARBA00022705"/>
    </source>
</evidence>
<dbReference type="GO" id="GO:0006302">
    <property type="term" value="P:double-strand break repair"/>
    <property type="evidence" value="ECO:0007669"/>
    <property type="project" value="TreeGrafter"/>
</dbReference>
<keyword evidence="9 14" id="KW-0239">DNA-directed DNA polymerase</keyword>
<comment type="catalytic activity">
    <reaction evidence="12 14">
        <text>DNA(n) + a 2'-deoxyribonucleoside 5'-triphosphate = DNA(n+1) + diphosphate</text>
        <dbReference type="Rhea" id="RHEA:22508"/>
        <dbReference type="Rhea" id="RHEA-COMP:17339"/>
        <dbReference type="Rhea" id="RHEA-COMP:17340"/>
        <dbReference type="ChEBI" id="CHEBI:33019"/>
        <dbReference type="ChEBI" id="CHEBI:61560"/>
        <dbReference type="ChEBI" id="CHEBI:173112"/>
        <dbReference type="EC" id="2.7.7.7"/>
    </reaction>
</comment>
<organism evidence="17 18">
    <name type="scientific">Candidatus Magasanikbacteria bacterium RIFCSPHIGHO2_01_FULL_33_34</name>
    <dbReference type="NCBI Taxonomy" id="1798671"/>
    <lineage>
        <taxon>Bacteria</taxon>
        <taxon>Candidatus Magasanikiibacteriota</taxon>
    </lineage>
</organism>
<comment type="caution">
    <text evidence="17">The sequence shown here is derived from an EMBL/GenBank/DDBJ whole genome shotgun (WGS) entry which is preliminary data.</text>
</comment>
<dbReference type="NCBIfam" id="TIGR00593">
    <property type="entry name" value="pola"/>
    <property type="match status" value="1"/>
</dbReference>
<dbReference type="InterPro" id="IPR002421">
    <property type="entry name" value="5-3_exonuclease"/>
</dbReference>
<dbReference type="FunFam" id="1.10.150.20:FF:000002">
    <property type="entry name" value="DNA polymerase I"/>
    <property type="match status" value="1"/>
</dbReference>
<dbReference type="InterPro" id="IPR020046">
    <property type="entry name" value="5-3_exonucl_a-hlix_arch_N"/>
</dbReference>
<reference evidence="17 18" key="1">
    <citation type="journal article" date="2016" name="Nat. Commun.">
        <title>Thousands of microbial genomes shed light on interconnected biogeochemical processes in an aquifer system.</title>
        <authorList>
            <person name="Anantharaman K."/>
            <person name="Brown C.T."/>
            <person name="Hug L.A."/>
            <person name="Sharon I."/>
            <person name="Castelle C.J."/>
            <person name="Probst A.J."/>
            <person name="Thomas B.C."/>
            <person name="Singh A."/>
            <person name="Wilkins M.J."/>
            <person name="Karaoz U."/>
            <person name="Brodie E.L."/>
            <person name="Williams K.H."/>
            <person name="Hubbard S.S."/>
            <person name="Banfield J.F."/>
        </authorList>
    </citation>
    <scope>NUCLEOTIDE SEQUENCE [LARGE SCALE GENOMIC DNA]</scope>
</reference>
<dbReference type="CDD" id="cd09898">
    <property type="entry name" value="H3TH_53EXO"/>
    <property type="match status" value="1"/>
</dbReference>
<dbReference type="AlphaFoldDB" id="A0A1F6LKH9"/>
<dbReference type="PANTHER" id="PTHR10133:SF27">
    <property type="entry name" value="DNA POLYMERASE NU"/>
    <property type="match status" value="1"/>
</dbReference>